<evidence type="ECO:0000256" key="2">
    <source>
        <dbReference type="ARBA" id="ARBA00022448"/>
    </source>
</evidence>
<organism evidence="5">
    <name type="scientific">Ignisphaera aggregans</name>
    <dbReference type="NCBI Taxonomy" id="334771"/>
    <lineage>
        <taxon>Archaea</taxon>
        <taxon>Thermoproteota</taxon>
        <taxon>Thermoprotei</taxon>
        <taxon>Desulfurococcales</taxon>
        <taxon>Desulfurococcaceae</taxon>
        <taxon>Ignisphaera</taxon>
    </lineage>
</organism>
<dbReference type="PANTHER" id="PTHR43153">
    <property type="entry name" value="ELECTRON TRANSFER FLAVOPROTEIN ALPHA"/>
    <property type="match status" value="1"/>
</dbReference>
<comment type="caution">
    <text evidence="5">The sequence shown here is derived from an EMBL/GenBank/DDBJ whole genome shotgun (WGS) entry which is preliminary data.</text>
</comment>
<feature type="domain" description="Electron transfer flavoprotein alpha/beta-subunit N-terminal" evidence="4">
    <location>
        <begin position="6"/>
        <end position="195"/>
    </location>
</feature>
<dbReference type="GO" id="GO:0050660">
    <property type="term" value="F:flavin adenine dinucleotide binding"/>
    <property type="evidence" value="ECO:0007669"/>
    <property type="project" value="InterPro"/>
</dbReference>
<protein>
    <submittedName>
        <fullName evidence="5">Electron transfer flavoprotein subunit alpha/FixB family protein</fullName>
    </submittedName>
</protein>
<gene>
    <name evidence="5" type="ORF">ENO26_09405</name>
</gene>
<dbReference type="InterPro" id="IPR029035">
    <property type="entry name" value="DHS-like_NAD/FAD-binding_dom"/>
</dbReference>
<keyword evidence="2" id="KW-0813">Transport</keyword>
<dbReference type="EMBL" id="DSEU01000066">
    <property type="protein sequence ID" value="HEM67759.1"/>
    <property type="molecule type" value="Genomic_DNA"/>
</dbReference>
<name>A0A7J2U5B5_9CREN</name>
<sequence>MSWRGILVYAENYSGSIHRASFELLGKARGLLPKIGGVLHAAIVTSEENAEKHSKELIAFGADEVLEYIVKERFLPNPVVHRNALIDAISYAKPKLVLVPATPWGRSIAPRVAAAIRTGITADCLDVYVDDAGDIVQVRPAFTGNIIAHIKTLTSPVMATVRPGVFPLPQPDYSRKGEVIAKNLSLSEDDDVRVVGVSKRKTVKLSEATIIVSIGKGVRSKEDIKLFEELAKALNAQLACSRPLVDMGWMERDRQVGFSGNIVRPRLYIALGISGAPQHIAGMKDSQYIIAVNTDPSAPIAKYCDLFVVGDIYDIAKKLLQALEGFKEVK</sequence>
<dbReference type="SUPFAM" id="SSF52467">
    <property type="entry name" value="DHS-like NAD/FAD-binding domain"/>
    <property type="match status" value="1"/>
</dbReference>
<dbReference type="InterPro" id="IPR014729">
    <property type="entry name" value="Rossmann-like_a/b/a_fold"/>
</dbReference>
<dbReference type="InterPro" id="IPR001308">
    <property type="entry name" value="ETF_a/FixB"/>
</dbReference>
<reference evidence="5" key="1">
    <citation type="journal article" date="2020" name="mSystems">
        <title>Genome- and Community-Level Interaction Insights into Carbon Utilization and Element Cycling Functions of Hydrothermarchaeota in Hydrothermal Sediment.</title>
        <authorList>
            <person name="Zhou Z."/>
            <person name="Liu Y."/>
            <person name="Xu W."/>
            <person name="Pan J."/>
            <person name="Luo Z.H."/>
            <person name="Li M."/>
        </authorList>
    </citation>
    <scope>NUCLEOTIDE SEQUENCE [LARGE SCALE GENOMIC DNA]</scope>
    <source>
        <strain evidence="5">SpSt-125</strain>
    </source>
</reference>
<dbReference type="SMART" id="SM00893">
    <property type="entry name" value="ETF"/>
    <property type="match status" value="1"/>
</dbReference>
<dbReference type="FunFam" id="3.40.50.1220:FF:000004">
    <property type="entry name" value="Electron transfer flavoprotein"/>
    <property type="match status" value="1"/>
</dbReference>
<dbReference type="SUPFAM" id="SSF52402">
    <property type="entry name" value="Adenine nucleotide alpha hydrolases-like"/>
    <property type="match status" value="1"/>
</dbReference>
<dbReference type="Pfam" id="PF00766">
    <property type="entry name" value="ETF_alpha"/>
    <property type="match status" value="1"/>
</dbReference>
<dbReference type="GO" id="GO:0033539">
    <property type="term" value="P:fatty acid beta-oxidation using acyl-CoA dehydrogenase"/>
    <property type="evidence" value="ECO:0007669"/>
    <property type="project" value="TreeGrafter"/>
</dbReference>
<dbReference type="Gene3D" id="3.40.50.1220">
    <property type="entry name" value="TPP-binding domain"/>
    <property type="match status" value="1"/>
</dbReference>
<proteinExistence type="inferred from homology"/>
<dbReference type="Pfam" id="PF01012">
    <property type="entry name" value="ETF"/>
    <property type="match status" value="1"/>
</dbReference>
<dbReference type="Gene3D" id="3.40.50.620">
    <property type="entry name" value="HUPs"/>
    <property type="match status" value="1"/>
</dbReference>
<evidence type="ECO:0000256" key="3">
    <source>
        <dbReference type="ARBA" id="ARBA00022630"/>
    </source>
</evidence>
<dbReference type="PANTHER" id="PTHR43153:SF1">
    <property type="entry name" value="ELECTRON TRANSFER FLAVOPROTEIN SUBUNIT ALPHA, MITOCHONDRIAL"/>
    <property type="match status" value="1"/>
</dbReference>
<comment type="similarity">
    <text evidence="1">Belongs to the ETF alpha-subunit/FixB family.</text>
</comment>
<dbReference type="CDD" id="cd01715">
    <property type="entry name" value="ETF_alpha"/>
    <property type="match status" value="1"/>
</dbReference>
<evidence type="ECO:0000259" key="4">
    <source>
        <dbReference type="SMART" id="SM00893"/>
    </source>
</evidence>
<dbReference type="InterPro" id="IPR033947">
    <property type="entry name" value="ETF_alpha_N"/>
</dbReference>
<keyword evidence="3" id="KW-0285">Flavoprotein</keyword>
<evidence type="ECO:0000256" key="1">
    <source>
        <dbReference type="ARBA" id="ARBA00005817"/>
    </source>
</evidence>
<dbReference type="GO" id="GO:0009055">
    <property type="term" value="F:electron transfer activity"/>
    <property type="evidence" value="ECO:0007669"/>
    <property type="project" value="InterPro"/>
</dbReference>
<evidence type="ECO:0000313" key="5">
    <source>
        <dbReference type="EMBL" id="HEM67759.1"/>
    </source>
</evidence>
<dbReference type="InterPro" id="IPR014730">
    <property type="entry name" value="ETF_a/b_N"/>
</dbReference>
<dbReference type="InterPro" id="IPR014731">
    <property type="entry name" value="ETF_asu_C"/>
</dbReference>
<accession>A0A7J2U5B5</accession>
<dbReference type="AlphaFoldDB" id="A0A7J2U5B5"/>
<dbReference type="PIRSF" id="PIRSF000089">
    <property type="entry name" value="Electra_flavoP_a"/>
    <property type="match status" value="1"/>
</dbReference>